<keyword evidence="5 18" id="KW-0479">Metal-binding</keyword>
<gene>
    <name evidence="19" type="ORF">MANY_25750</name>
</gene>
<comment type="cofactor">
    <cofactor evidence="1">
        <name>heme</name>
        <dbReference type="ChEBI" id="CHEBI:30413"/>
    </cofactor>
</comment>
<evidence type="ECO:0000256" key="16">
    <source>
        <dbReference type="ARBA" id="ARBA00082981"/>
    </source>
</evidence>
<comment type="similarity">
    <text evidence="2 18">Belongs to the cytochrome P450 family.</text>
</comment>
<organism evidence="19 20">
    <name type="scientific">Mycolicibacterium anyangense</name>
    <dbReference type="NCBI Taxonomy" id="1431246"/>
    <lineage>
        <taxon>Bacteria</taxon>
        <taxon>Bacillati</taxon>
        <taxon>Actinomycetota</taxon>
        <taxon>Actinomycetes</taxon>
        <taxon>Mycobacteriales</taxon>
        <taxon>Mycobacteriaceae</taxon>
        <taxon>Mycolicibacterium</taxon>
    </lineage>
</organism>
<dbReference type="InterPro" id="IPR001128">
    <property type="entry name" value="Cyt_P450"/>
</dbReference>
<evidence type="ECO:0000256" key="2">
    <source>
        <dbReference type="ARBA" id="ARBA00010617"/>
    </source>
</evidence>
<name>A0A6N4W9L8_9MYCO</name>
<dbReference type="Pfam" id="PF00067">
    <property type="entry name" value="p450"/>
    <property type="match status" value="1"/>
</dbReference>
<evidence type="ECO:0000256" key="5">
    <source>
        <dbReference type="ARBA" id="ARBA00022723"/>
    </source>
</evidence>
<evidence type="ECO:0000256" key="14">
    <source>
        <dbReference type="ARBA" id="ARBA00070775"/>
    </source>
</evidence>
<dbReference type="InterPro" id="IPR002397">
    <property type="entry name" value="Cyt_P450_B"/>
</dbReference>
<dbReference type="GO" id="GO:0005506">
    <property type="term" value="F:iron ion binding"/>
    <property type="evidence" value="ECO:0007669"/>
    <property type="project" value="InterPro"/>
</dbReference>
<evidence type="ECO:0000256" key="9">
    <source>
        <dbReference type="ARBA" id="ARBA00023033"/>
    </source>
</evidence>
<dbReference type="PRINTS" id="PR00359">
    <property type="entry name" value="BP450"/>
</dbReference>
<dbReference type="CDD" id="cd11033">
    <property type="entry name" value="CYP142-like"/>
    <property type="match status" value="1"/>
</dbReference>
<keyword evidence="4 18" id="KW-0349">Heme</keyword>
<evidence type="ECO:0000256" key="4">
    <source>
        <dbReference type="ARBA" id="ARBA00022617"/>
    </source>
</evidence>
<accession>A0A6N4W9L8</accession>
<evidence type="ECO:0000313" key="19">
    <source>
        <dbReference type="EMBL" id="BBZ77238.1"/>
    </source>
</evidence>
<keyword evidence="3" id="KW-0153">Cholesterol metabolism</keyword>
<comment type="pathway">
    <text evidence="13">Steroid metabolism; cholesterol degradation.</text>
</comment>
<keyword evidence="9 18" id="KW-0503">Monooxygenase</keyword>
<dbReference type="PANTHER" id="PTHR46696">
    <property type="entry name" value="P450, PUTATIVE (EUROFUNG)-RELATED"/>
    <property type="match status" value="1"/>
</dbReference>
<keyword evidence="11" id="KW-1207">Sterol metabolism</keyword>
<evidence type="ECO:0000256" key="7">
    <source>
        <dbReference type="ARBA" id="ARBA00023002"/>
    </source>
</evidence>
<dbReference type="PRINTS" id="PR00385">
    <property type="entry name" value="P450"/>
</dbReference>
<evidence type="ECO:0000256" key="6">
    <source>
        <dbReference type="ARBA" id="ARBA00022963"/>
    </source>
</evidence>
<evidence type="ECO:0000256" key="15">
    <source>
        <dbReference type="ARBA" id="ARBA00079588"/>
    </source>
</evidence>
<dbReference type="FunFam" id="1.10.630.10:FF:000018">
    <property type="entry name" value="Cytochrome P450 monooxygenase"/>
    <property type="match status" value="1"/>
</dbReference>
<dbReference type="GO" id="GO:0020037">
    <property type="term" value="F:heme binding"/>
    <property type="evidence" value="ECO:0007669"/>
    <property type="project" value="InterPro"/>
</dbReference>
<keyword evidence="6" id="KW-0442">Lipid degradation</keyword>
<evidence type="ECO:0000256" key="12">
    <source>
        <dbReference type="ARBA" id="ARBA00023221"/>
    </source>
</evidence>
<dbReference type="PANTHER" id="PTHR46696:SF4">
    <property type="entry name" value="BIOTIN BIOSYNTHESIS CYTOCHROME P450"/>
    <property type="match status" value="1"/>
</dbReference>
<dbReference type="PROSITE" id="PS00086">
    <property type="entry name" value="CYTOCHROME_P450"/>
    <property type="match status" value="1"/>
</dbReference>
<dbReference type="GO" id="GO:0008395">
    <property type="term" value="F:steroid hydroxylase activity"/>
    <property type="evidence" value="ECO:0007669"/>
    <property type="project" value="TreeGrafter"/>
</dbReference>
<dbReference type="SUPFAM" id="SSF48264">
    <property type="entry name" value="Cytochrome P450"/>
    <property type="match status" value="1"/>
</dbReference>
<dbReference type="AlphaFoldDB" id="A0A6N4W9L8"/>
<dbReference type="KEGG" id="many:MANY_25750"/>
<keyword evidence="20" id="KW-1185">Reference proteome</keyword>
<dbReference type="Gene3D" id="1.10.630.10">
    <property type="entry name" value="Cytochrome P450"/>
    <property type="match status" value="1"/>
</dbReference>
<evidence type="ECO:0000256" key="1">
    <source>
        <dbReference type="ARBA" id="ARBA00001971"/>
    </source>
</evidence>
<proteinExistence type="inferred from homology"/>
<evidence type="ECO:0000256" key="17">
    <source>
        <dbReference type="ARBA" id="ARBA00083909"/>
    </source>
</evidence>
<evidence type="ECO:0000256" key="18">
    <source>
        <dbReference type="RuleBase" id="RU000461"/>
    </source>
</evidence>
<dbReference type="Proteomes" id="UP000467249">
    <property type="component" value="Chromosome"/>
</dbReference>
<keyword evidence="12" id="KW-0753">Steroid metabolism</keyword>
<dbReference type="RefSeq" id="WP_163804580.1">
    <property type="nucleotide sequence ID" value="NZ_AP022620.1"/>
</dbReference>
<dbReference type="GO" id="GO:0006707">
    <property type="term" value="P:cholesterol catabolic process"/>
    <property type="evidence" value="ECO:0007669"/>
    <property type="project" value="TreeGrafter"/>
</dbReference>
<evidence type="ECO:0000256" key="11">
    <source>
        <dbReference type="ARBA" id="ARBA00023166"/>
    </source>
</evidence>
<evidence type="ECO:0000256" key="3">
    <source>
        <dbReference type="ARBA" id="ARBA00022548"/>
    </source>
</evidence>
<dbReference type="InterPro" id="IPR017972">
    <property type="entry name" value="Cyt_P450_CS"/>
</dbReference>
<evidence type="ECO:0000256" key="8">
    <source>
        <dbReference type="ARBA" id="ARBA00023004"/>
    </source>
</evidence>
<dbReference type="InterPro" id="IPR036396">
    <property type="entry name" value="Cyt_P450_sf"/>
</dbReference>
<dbReference type="GO" id="GO:0036199">
    <property type="term" value="F:cholest-4-en-3-one 26-monooxygenase activity"/>
    <property type="evidence" value="ECO:0007669"/>
    <property type="project" value="TreeGrafter"/>
</dbReference>
<keyword evidence="10" id="KW-0443">Lipid metabolism</keyword>
<keyword evidence="8 18" id="KW-0408">Iron</keyword>
<evidence type="ECO:0000256" key="10">
    <source>
        <dbReference type="ARBA" id="ARBA00023098"/>
    </source>
</evidence>
<evidence type="ECO:0000313" key="20">
    <source>
        <dbReference type="Proteomes" id="UP000467249"/>
    </source>
</evidence>
<sequence>MPTDVKPDIDLTDGRFYADGAAREAYRWMRANQPVFRDRTGLAAAATYRAVIDAERNPELFSNAGGIRPATPALPHMIDMDDPAHLLRRKLVNAGFTRKQVRDKTEAIAALCDTLIDTVCERGECDFVRDLAAPLPMAVIGDMLGVAPEDRETLLAWSDDLVVALSSTASEEILAASVNALLAYNEFMADTVAKRRRQPTDDLVSVLIGAEVDGAKLTDEQIISETLLILIGGDETTRHTLSGGTAELSRHSEQWEAVRADPDLLPGAVEEMLRWTSPIKNMCRILTADTDFHGTELHAGEKIMLLFESANFDDTVFGDPDEFHIDRNPNNHVTFGFGTHFCLGNQLARLELTTMTQKVLQRLPDLRLADGADLPLRPANFVSGLEAMPVEFTPTAAVHH</sequence>
<reference evidence="19 20" key="1">
    <citation type="journal article" date="2019" name="Emerg. Microbes Infect.">
        <title>Comprehensive subspecies identification of 175 nontuberculous mycobacteria species based on 7547 genomic profiles.</title>
        <authorList>
            <person name="Matsumoto Y."/>
            <person name="Kinjo T."/>
            <person name="Motooka D."/>
            <person name="Nabeya D."/>
            <person name="Jung N."/>
            <person name="Uechi K."/>
            <person name="Horii T."/>
            <person name="Iida T."/>
            <person name="Fujita J."/>
            <person name="Nakamura S."/>
        </authorList>
    </citation>
    <scope>NUCLEOTIDE SEQUENCE [LARGE SCALE GENOMIC DNA]</scope>
    <source>
        <strain evidence="19 20">JCM 30275</strain>
    </source>
</reference>
<evidence type="ECO:0000256" key="13">
    <source>
        <dbReference type="ARBA" id="ARBA00049645"/>
    </source>
</evidence>
<protein>
    <recommendedName>
        <fullName evidence="14">Steroid C26-monooxygenase</fullName>
    </recommendedName>
    <alternativeName>
        <fullName evidence="15">Cholest-4-en-3-one C26-monooxygenase</fullName>
    </alternativeName>
    <alternativeName>
        <fullName evidence="17">Cholesterol C26-monooxygenase</fullName>
    </alternativeName>
    <alternativeName>
        <fullName evidence="16">Steroid C27-monooxygenase</fullName>
    </alternativeName>
</protein>
<keyword evidence="7 18" id="KW-0560">Oxidoreductase</keyword>
<dbReference type="EMBL" id="AP022620">
    <property type="protein sequence ID" value="BBZ77238.1"/>
    <property type="molecule type" value="Genomic_DNA"/>
</dbReference>